<feature type="compositionally biased region" description="Polar residues" evidence="1">
    <location>
        <begin position="317"/>
        <end position="329"/>
    </location>
</feature>
<proteinExistence type="predicted"/>
<feature type="compositionally biased region" description="Pro residues" evidence="1">
    <location>
        <begin position="296"/>
        <end position="308"/>
    </location>
</feature>
<name>A0AAJ0BE22_9PEZI</name>
<keyword evidence="2" id="KW-0812">Transmembrane</keyword>
<dbReference type="Proteomes" id="UP001239445">
    <property type="component" value="Unassembled WGS sequence"/>
</dbReference>
<reference evidence="4" key="1">
    <citation type="submission" date="2023-06" db="EMBL/GenBank/DDBJ databases">
        <title>Genome-scale phylogeny and comparative genomics of the fungal order Sordariales.</title>
        <authorList>
            <consortium name="Lawrence Berkeley National Laboratory"/>
            <person name="Hensen N."/>
            <person name="Bonometti L."/>
            <person name="Westerberg I."/>
            <person name="Brannstrom I.O."/>
            <person name="Guillou S."/>
            <person name="Cros-Aarteil S."/>
            <person name="Calhoun S."/>
            <person name="Haridas S."/>
            <person name="Kuo A."/>
            <person name="Mondo S."/>
            <person name="Pangilinan J."/>
            <person name="Riley R."/>
            <person name="Labutti K."/>
            <person name="Andreopoulos B."/>
            <person name="Lipzen A."/>
            <person name="Chen C."/>
            <person name="Yanf M."/>
            <person name="Daum C."/>
            <person name="Ng V."/>
            <person name="Clum A."/>
            <person name="Steindorff A."/>
            <person name="Ohm R."/>
            <person name="Martin F."/>
            <person name="Silar P."/>
            <person name="Natvig D."/>
            <person name="Lalanne C."/>
            <person name="Gautier V."/>
            <person name="Ament-Velasquez S.L."/>
            <person name="Kruys A."/>
            <person name="Hutchinson M.I."/>
            <person name="Powell A.J."/>
            <person name="Barry K."/>
            <person name="Miller A.N."/>
            <person name="Grigoriev I.V."/>
            <person name="Debuchy R."/>
            <person name="Gladieux P."/>
            <person name="Thoren M.H."/>
            <person name="Johannesson H."/>
        </authorList>
    </citation>
    <scope>NUCLEOTIDE SEQUENCE</scope>
    <source>
        <strain evidence="4">PSN4</strain>
    </source>
</reference>
<feature type="transmembrane region" description="Helical" evidence="2">
    <location>
        <begin position="221"/>
        <end position="245"/>
    </location>
</feature>
<sequence>MARNILFLAVLSSGAVAAKAGRAQDTRWEPPVPTASEDSNRWAHLRISPRPTDGPNLDLRAIPLLGRDTVGIETCGFFPEDGSPMYCPAGRTCTNIGDYRDCCVGADCTTSSFSSVCLNYNDPGCGAHSPGTTCCDGDANRPYCATYIWSTSATPNRIFTLFNCDDQIFSGQAILDAEPRTRIGSSSGLVATTSATATSSTPAVTTTAVAASAGTSTPVGAIVGGVVGGLAVIGIVVLGIFYMFFRNRRVAAAGRGSYIPAAKTEPDGSNGYESPSSTVMASAAAAAVSFNNVTPHHPPPPAAPPSISPPTASVSPLSGSTVPYSNTQPPDAAADELSKMKASPPVEAVTSPLSKEMPTSPASKEMGISPLAVELPTAQSRRSELPG</sequence>
<evidence type="ECO:0000256" key="3">
    <source>
        <dbReference type="SAM" id="SignalP"/>
    </source>
</evidence>
<evidence type="ECO:0000256" key="1">
    <source>
        <dbReference type="SAM" id="MobiDB-lite"/>
    </source>
</evidence>
<organism evidence="4 5">
    <name type="scientific">Echria macrotheca</name>
    <dbReference type="NCBI Taxonomy" id="438768"/>
    <lineage>
        <taxon>Eukaryota</taxon>
        <taxon>Fungi</taxon>
        <taxon>Dikarya</taxon>
        <taxon>Ascomycota</taxon>
        <taxon>Pezizomycotina</taxon>
        <taxon>Sordariomycetes</taxon>
        <taxon>Sordariomycetidae</taxon>
        <taxon>Sordariales</taxon>
        <taxon>Schizotheciaceae</taxon>
        <taxon>Echria</taxon>
    </lineage>
</organism>
<feature type="region of interest" description="Disordered" evidence="1">
    <location>
        <begin position="291"/>
        <end position="387"/>
    </location>
</feature>
<accession>A0AAJ0BE22</accession>
<keyword evidence="5" id="KW-1185">Reference proteome</keyword>
<dbReference type="AlphaFoldDB" id="A0AAJ0BE22"/>
<comment type="caution">
    <text evidence="4">The sequence shown here is derived from an EMBL/GenBank/DDBJ whole genome shotgun (WGS) entry which is preliminary data.</text>
</comment>
<keyword evidence="2" id="KW-0472">Membrane</keyword>
<evidence type="ECO:0000256" key="2">
    <source>
        <dbReference type="SAM" id="Phobius"/>
    </source>
</evidence>
<protein>
    <submittedName>
        <fullName evidence="4">Uncharacterized protein</fullName>
    </submittedName>
</protein>
<keyword evidence="2" id="KW-1133">Transmembrane helix</keyword>
<evidence type="ECO:0000313" key="4">
    <source>
        <dbReference type="EMBL" id="KAK1756287.1"/>
    </source>
</evidence>
<gene>
    <name evidence="4" type="ORF">QBC47DRAFT_412859</name>
</gene>
<feature type="chain" id="PRO_5042581142" evidence="3">
    <location>
        <begin position="21"/>
        <end position="387"/>
    </location>
</feature>
<evidence type="ECO:0000313" key="5">
    <source>
        <dbReference type="Proteomes" id="UP001239445"/>
    </source>
</evidence>
<dbReference type="EMBL" id="MU839832">
    <property type="protein sequence ID" value="KAK1756287.1"/>
    <property type="molecule type" value="Genomic_DNA"/>
</dbReference>
<feature type="signal peptide" evidence="3">
    <location>
        <begin position="1"/>
        <end position="20"/>
    </location>
</feature>
<keyword evidence="3" id="KW-0732">Signal</keyword>